<protein>
    <submittedName>
        <fullName evidence="1">Uncharacterized protein</fullName>
    </submittedName>
</protein>
<name>A0AAN9R3R6_CANGL</name>
<proteinExistence type="predicted"/>
<comment type="caution">
    <text evidence="1">The sequence shown here is derived from an EMBL/GenBank/DDBJ whole genome shotgun (WGS) entry which is preliminary data.</text>
</comment>
<dbReference type="Proteomes" id="UP001367508">
    <property type="component" value="Unassembled WGS sequence"/>
</dbReference>
<dbReference type="AlphaFoldDB" id="A0AAN9R3R6"/>
<sequence length="259" mass="29600">MKMVTPGPGLAARCSMISTLRISKLNNATLTKRELWGFRGAIRSPFCMDALKFVESIHENPFSRTGNYRPGFLYIRCSLRIQLYYYGTKLRPQYYPMLDAELKTCTDSRVNPEQKSSPSIGIVFALTIGSNKKRKKEEQIGSRERENSLKRGRRLWKGLNKTQETAILGSKSRRINPKRQKAEALYLEQASRLSHKLGTEGSSYQGVVFWIHRSIPMLRVFSIVRIGWCGRNDKLCNEFDPAYTMVSRVNNVHAALSKA</sequence>
<evidence type="ECO:0000313" key="1">
    <source>
        <dbReference type="EMBL" id="KAK7361265.1"/>
    </source>
</evidence>
<dbReference type="EMBL" id="JAYMYQ010000001">
    <property type="protein sequence ID" value="KAK7361265.1"/>
    <property type="molecule type" value="Genomic_DNA"/>
</dbReference>
<reference evidence="1 2" key="1">
    <citation type="submission" date="2024-01" db="EMBL/GenBank/DDBJ databases">
        <title>The genomes of 5 underutilized Papilionoideae crops provide insights into root nodulation and disease resistanc.</title>
        <authorList>
            <person name="Jiang F."/>
        </authorList>
    </citation>
    <scope>NUCLEOTIDE SEQUENCE [LARGE SCALE GENOMIC DNA]</scope>
    <source>
        <strain evidence="1">LVBAO_FW01</strain>
        <tissue evidence="1">Leaves</tissue>
    </source>
</reference>
<organism evidence="1 2">
    <name type="scientific">Canavalia gladiata</name>
    <name type="common">Sword bean</name>
    <name type="synonym">Dolichos gladiatus</name>
    <dbReference type="NCBI Taxonomy" id="3824"/>
    <lineage>
        <taxon>Eukaryota</taxon>
        <taxon>Viridiplantae</taxon>
        <taxon>Streptophyta</taxon>
        <taxon>Embryophyta</taxon>
        <taxon>Tracheophyta</taxon>
        <taxon>Spermatophyta</taxon>
        <taxon>Magnoliopsida</taxon>
        <taxon>eudicotyledons</taxon>
        <taxon>Gunneridae</taxon>
        <taxon>Pentapetalae</taxon>
        <taxon>rosids</taxon>
        <taxon>fabids</taxon>
        <taxon>Fabales</taxon>
        <taxon>Fabaceae</taxon>
        <taxon>Papilionoideae</taxon>
        <taxon>50 kb inversion clade</taxon>
        <taxon>NPAAA clade</taxon>
        <taxon>indigoferoid/millettioid clade</taxon>
        <taxon>Phaseoleae</taxon>
        <taxon>Canavalia</taxon>
    </lineage>
</organism>
<keyword evidence="2" id="KW-1185">Reference proteome</keyword>
<accession>A0AAN9R3R6</accession>
<evidence type="ECO:0000313" key="2">
    <source>
        <dbReference type="Proteomes" id="UP001367508"/>
    </source>
</evidence>
<gene>
    <name evidence="1" type="ORF">VNO77_03314</name>
</gene>